<proteinExistence type="predicted"/>
<keyword evidence="2" id="KW-1185">Reference proteome</keyword>
<dbReference type="Pfam" id="PF07369">
    <property type="entry name" value="DUF1488"/>
    <property type="match status" value="1"/>
</dbReference>
<reference evidence="1 2" key="1">
    <citation type="submission" date="2020-01" db="EMBL/GenBank/DDBJ databases">
        <title>Whole genome and functional gene identification of agarase of Vibrio HN897.</title>
        <authorList>
            <person name="Liu Y."/>
            <person name="Zhao Z."/>
        </authorList>
    </citation>
    <scope>NUCLEOTIDE SEQUENCE [LARGE SCALE GENOMIC DNA]</scope>
    <source>
        <strain evidence="1 2">HN897</strain>
    </source>
</reference>
<dbReference type="InterPro" id="IPR036692">
    <property type="entry name" value="Shew3726-like_sf"/>
</dbReference>
<dbReference type="SUPFAM" id="SSF160272">
    <property type="entry name" value="Shew3726-like"/>
    <property type="match status" value="1"/>
</dbReference>
<organism evidence="1 2">
    <name type="scientific">Vibrio astriarenae</name>
    <dbReference type="NCBI Taxonomy" id="1481923"/>
    <lineage>
        <taxon>Bacteria</taxon>
        <taxon>Pseudomonadati</taxon>
        <taxon>Pseudomonadota</taxon>
        <taxon>Gammaproteobacteria</taxon>
        <taxon>Vibrionales</taxon>
        <taxon>Vibrionaceae</taxon>
        <taxon>Vibrio</taxon>
    </lineage>
</organism>
<gene>
    <name evidence="1" type="ORF">GT360_00450</name>
</gene>
<dbReference type="Gene3D" id="3.30.160.140">
    <property type="entry name" value="Shew3726-like"/>
    <property type="match status" value="1"/>
</dbReference>
<dbReference type="Proteomes" id="UP000464262">
    <property type="component" value="Chromosome 1"/>
</dbReference>
<dbReference type="EMBL" id="CP047475">
    <property type="protein sequence ID" value="QIA62118.1"/>
    <property type="molecule type" value="Genomic_DNA"/>
</dbReference>
<dbReference type="InterPro" id="IPR009962">
    <property type="entry name" value="DUF1488"/>
</dbReference>
<dbReference type="KEGG" id="vas:GT360_00450"/>
<dbReference type="RefSeq" id="WP_164647027.1">
    <property type="nucleotide sequence ID" value="NZ_CP047475.1"/>
</dbReference>
<sequence length="86" mass="9912">MNQSILFPDIQTWDEEKQCVLFPAQQGGALIECAISKARLEMLSQQTCETEKQALALFCQFRFDIEELVEEEIEEENFDPQGRVAL</sequence>
<protein>
    <submittedName>
        <fullName evidence="1">DUF1488 family protein</fullName>
    </submittedName>
</protein>
<name>A0A7Z2YCC4_9VIBR</name>
<evidence type="ECO:0000313" key="2">
    <source>
        <dbReference type="Proteomes" id="UP000464262"/>
    </source>
</evidence>
<dbReference type="AlphaFoldDB" id="A0A7Z2YCC4"/>
<accession>A0A7Z2YCC4</accession>
<evidence type="ECO:0000313" key="1">
    <source>
        <dbReference type="EMBL" id="QIA62118.1"/>
    </source>
</evidence>